<organism evidence="1 2">
    <name type="scientific">Puccinia sorghi</name>
    <dbReference type="NCBI Taxonomy" id="27349"/>
    <lineage>
        <taxon>Eukaryota</taxon>
        <taxon>Fungi</taxon>
        <taxon>Dikarya</taxon>
        <taxon>Basidiomycota</taxon>
        <taxon>Pucciniomycotina</taxon>
        <taxon>Pucciniomycetes</taxon>
        <taxon>Pucciniales</taxon>
        <taxon>Pucciniaceae</taxon>
        <taxon>Puccinia</taxon>
    </lineage>
</organism>
<keyword evidence="2" id="KW-1185">Reference proteome</keyword>
<dbReference type="AlphaFoldDB" id="A0A0L6V7Z0"/>
<comment type="caution">
    <text evidence="1">The sequence shown here is derived from an EMBL/GenBank/DDBJ whole genome shotgun (WGS) entry which is preliminary data.</text>
</comment>
<dbReference type="EMBL" id="LAVV01007170">
    <property type="protein sequence ID" value="KNZ56863.1"/>
    <property type="molecule type" value="Genomic_DNA"/>
</dbReference>
<sequence>MVLAKAMSNMGCFGTVTQSLVYLLILQCQPHGPKALRLLKKSDGTNVNHWINSPNDLAHVLFGIKSFLDDESPFALLDMSMDKSMIHDVNKFFSIISKLPDLSVSFSPVAQGPLLQALNSLWFHRGVLESPL</sequence>
<dbReference type="Proteomes" id="UP000037035">
    <property type="component" value="Unassembled WGS sequence"/>
</dbReference>
<evidence type="ECO:0000313" key="2">
    <source>
        <dbReference type="Proteomes" id="UP000037035"/>
    </source>
</evidence>
<evidence type="ECO:0000313" key="1">
    <source>
        <dbReference type="EMBL" id="KNZ56863.1"/>
    </source>
</evidence>
<dbReference type="VEuPathDB" id="FungiDB:VP01_22g2"/>
<name>A0A0L6V7Z0_9BASI</name>
<proteinExistence type="predicted"/>
<reference evidence="1 2" key="1">
    <citation type="submission" date="2015-08" db="EMBL/GenBank/DDBJ databases">
        <title>Next Generation Sequencing and Analysis of the Genome of Puccinia sorghi L Schw, the Causal Agent of Maize Common Rust.</title>
        <authorList>
            <person name="Rochi L."/>
            <person name="Burguener G."/>
            <person name="Darino M."/>
            <person name="Turjanski A."/>
            <person name="Kreff E."/>
            <person name="Dieguez M.J."/>
            <person name="Sacco F."/>
        </authorList>
    </citation>
    <scope>NUCLEOTIDE SEQUENCE [LARGE SCALE GENOMIC DNA]</scope>
    <source>
        <strain evidence="1 2">RO10H11247</strain>
    </source>
</reference>
<gene>
    <name evidence="1" type="ORF">VP01_22g2</name>
</gene>
<protein>
    <submittedName>
        <fullName evidence="1">Uncharacterized protein</fullName>
    </submittedName>
</protein>
<accession>A0A0L6V7Z0</accession>